<dbReference type="Gene3D" id="3.30.470.20">
    <property type="entry name" value="ATP-grasp fold, B domain"/>
    <property type="match status" value="1"/>
</dbReference>
<name>A0A3D8VN67_9BACI</name>
<dbReference type="GO" id="GO:0005737">
    <property type="term" value="C:cytoplasm"/>
    <property type="evidence" value="ECO:0007669"/>
    <property type="project" value="TreeGrafter"/>
</dbReference>
<sequence>MILVDVLVVSDKYDFTTDFVCIELEKREVNYLRLNRDEFHLYKIHLDTSKFDMRITISGRDYTLTKEKLKSIYYRAPIFLRGTEQSIEDQLYSEQWMAFVRNLIIFEEVTWINNPEKTYKAENKIVQLKYAKKIGFNIPHTIVTNTSPALSKDNYIVKSLDTAFFHIEEDEGFIYSNIFKKGDIQKANLEWAPVTIQDYISPKIDIRVTVIEDDVFATSITSNGRGVNEDWRKVKDDVEFKTIYLPKDIENKCIRLVKELELKFGAIDLLRTDDDNFIFLEVNPTGEWAWLVHKTGQTIPQSITDKLVNF</sequence>
<dbReference type="InterPro" id="IPR013651">
    <property type="entry name" value="ATP-grasp_RimK-type"/>
</dbReference>
<dbReference type="PANTHER" id="PTHR21621">
    <property type="entry name" value="RIBOSOMAL PROTEIN S6 MODIFICATION PROTEIN"/>
    <property type="match status" value="1"/>
</dbReference>
<comment type="caution">
    <text evidence="2">The sequence shown here is derived from an EMBL/GenBank/DDBJ whole genome shotgun (WGS) entry which is preliminary data.</text>
</comment>
<proteinExistence type="predicted"/>
<protein>
    <submittedName>
        <fullName evidence="2">RimK-like protein</fullName>
    </submittedName>
</protein>
<reference evidence="2 3" key="1">
    <citation type="submission" date="2018-08" db="EMBL/GenBank/DDBJ databases">
        <title>Genome sequence of strict halophilic Halobacillus trueperi SS1 isolated from Lunsu, a salty water body of North West Himalayas.</title>
        <authorList>
            <person name="Gupta S."/>
            <person name="Sharma P."/>
            <person name="Dev K."/>
            <person name="Baumler D."/>
            <person name="Sourirajan A."/>
        </authorList>
    </citation>
    <scope>NUCLEOTIDE SEQUENCE [LARGE SCALE GENOMIC DNA]</scope>
    <source>
        <strain evidence="2 3">SS1</strain>
    </source>
</reference>
<dbReference type="Proteomes" id="UP000257032">
    <property type="component" value="Unassembled WGS sequence"/>
</dbReference>
<feature type="domain" description="ATP-grasp fold RimK-type" evidence="1">
    <location>
        <begin position="194"/>
        <end position="290"/>
    </location>
</feature>
<evidence type="ECO:0000313" key="3">
    <source>
        <dbReference type="Proteomes" id="UP000257032"/>
    </source>
</evidence>
<evidence type="ECO:0000259" key="1">
    <source>
        <dbReference type="Pfam" id="PF08443"/>
    </source>
</evidence>
<organism evidence="2 3">
    <name type="scientific">Halobacillus trueperi</name>
    <dbReference type="NCBI Taxonomy" id="156205"/>
    <lineage>
        <taxon>Bacteria</taxon>
        <taxon>Bacillati</taxon>
        <taxon>Bacillota</taxon>
        <taxon>Bacilli</taxon>
        <taxon>Bacillales</taxon>
        <taxon>Bacillaceae</taxon>
        <taxon>Halobacillus</taxon>
    </lineage>
</organism>
<dbReference type="GO" id="GO:0009432">
    <property type="term" value="P:SOS response"/>
    <property type="evidence" value="ECO:0007669"/>
    <property type="project" value="TreeGrafter"/>
</dbReference>
<dbReference type="AlphaFoldDB" id="A0A3D8VN67"/>
<dbReference type="RefSeq" id="WP_115894176.1">
    <property type="nucleotide sequence ID" value="NZ_QTLC01000039.1"/>
</dbReference>
<dbReference type="EMBL" id="QTLC01000039">
    <property type="protein sequence ID" value="RDY70854.1"/>
    <property type="molecule type" value="Genomic_DNA"/>
</dbReference>
<evidence type="ECO:0000313" key="2">
    <source>
        <dbReference type="EMBL" id="RDY70854.1"/>
    </source>
</evidence>
<dbReference type="GO" id="GO:0018169">
    <property type="term" value="F:ribosomal S6-glutamic acid ligase activity"/>
    <property type="evidence" value="ECO:0007669"/>
    <property type="project" value="TreeGrafter"/>
</dbReference>
<dbReference type="SUPFAM" id="SSF56059">
    <property type="entry name" value="Glutathione synthetase ATP-binding domain-like"/>
    <property type="match status" value="1"/>
</dbReference>
<gene>
    <name evidence="2" type="ORF">DXT76_10745</name>
</gene>
<accession>A0A3D8VN67</accession>
<dbReference type="Pfam" id="PF08443">
    <property type="entry name" value="RimK"/>
    <property type="match status" value="1"/>
</dbReference>
<dbReference type="PANTHER" id="PTHR21621:SF0">
    <property type="entry name" value="BETA-CITRYLGLUTAMATE SYNTHASE B-RELATED"/>
    <property type="match status" value="1"/>
</dbReference>